<dbReference type="EMBL" id="GBXM01077682">
    <property type="protein sequence ID" value="JAH30895.1"/>
    <property type="molecule type" value="Transcribed_RNA"/>
</dbReference>
<organism evidence="1">
    <name type="scientific">Anguilla anguilla</name>
    <name type="common">European freshwater eel</name>
    <name type="synonym">Muraena anguilla</name>
    <dbReference type="NCBI Taxonomy" id="7936"/>
    <lineage>
        <taxon>Eukaryota</taxon>
        <taxon>Metazoa</taxon>
        <taxon>Chordata</taxon>
        <taxon>Craniata</taxon>
        <taxon>Vertebrata</taxon>
        <taxon>Euteleostomi</taxon>
        <taxon>Actinopterygii</taxon>
        <taxon>Neopterygii</taxon>
        <taxon>Teleostei</taxon>
        <taxon>Anguilliformes</taxon>
        <taxon>Anguillidae</taxon>
        <taxon>Anguilla</taxon>
    </lineage>
</organism>
<evidence type="ECO:0000313" key="1">
    <source>
        <dbReference type="EMBL" id="JAH30895.1"/>
    </source>
</evidence>
<protein>
    <submittedName>
        <fullName evidence="1">Uncharacterized protein</fullName>
    </submittedName>
</protein>
<proteinExistence type="predicted"/>
<reference evidence="1" key="2">
    <citation type="journal article" date="2015" name="Fish Shellfish Immunol.">
        <title>Early steps in the European eel (Anguilla anguilla)-Vibrio vulnificus interaction in the gills: Role of the RtxA13 toxin.</title>
        <authorList>
            <person name="Callol A."/>
            <person name="Pajuelo D."/>
            <person name="Ebbesson L."/>
            <person name="Teles M."/>
            <person name="MacKenzie S."/>
            <person name="Amaro C."/>
        </authorList>
    </citation>
    <scope>NUCLEOTIDE SEQUENCE</scope>
</reference>
<accession>A0A0E9RR97</accession>
<sequence>MVWKKGTSAPPLYCHFGIAELKLNFSFRIGSQIKYATNILTRSP</sequence>
<reference evidence="1" key="1">
    <citation type="submission" date="2014-11" db="EMBL/GenBank/DDBJ databases">
        <authorList>
            <person name="Amaro Gonzalez C."/>
        </authorList>
    </citation>
    <scope>NUCLEOTIDE SEQUENCE</scope>
</reference>
<dbReference type="AlphaFoldDB" id="A0A0E9RR97"/>
<name>A0A0E9RR97_ANGAN</name>